<sequence>MSRTLRLFGVALAAVAMVSFVGAAYAGPGCNASTKTASAETAKSCEAGAVKTASAKSCEAGAKTASAKSCDASAKMASAKSAGYCTSSALAACTSGAKMANAGTCTSTASKMANMPAFDFVKKAQENDVAVGVQATDNGFAFVFAGGTEASIKSAKMVANKSVAQMSKPAACSYTRDAMAKKAGGCEATAACLSALADANIEMVETDNGAVATISHKEAEKVKALHEMLKSFASAEEAAASTEG</sequence>
<protein>
    <submittedName>
        <fullName evidence="2">Uncharacterized protein</fullName>
    </submittedName>
</protein>
<accession>A0A7Y2H1B8</accession>
<evidence type="ECO:0000256" key="1">
    <source>
        <dbReference type="SAM" id="SignalP"/>
    </source>
</evidence>
<evidence type="ECO:0000313" key="3">
    <source>
        <dbReference type="Proteomes" id="UP000547674"/>
    </source>
</evidence>
<proteinExistence type="predicted"/>
<evidence type="ECO:0000313" key="2">
    <source>
        <dbReference type="EMBL" id="NNF05467.1"/>
    </source>
</evidence>
<dbReference type="AlphaFoldDB" id="A0A7Y2H1B8"/>
<feature type="signal peptide" evidence="1">
    <location>
        <begin position="1"/>
        <end position="26"/>
    </location>
</feature>
<organism evidence="2 3">
    <name type="scientific">Eiseniibacteriota bacterium</name>
    <dbReference type="NCBI Taxonomy" id="2212470"/>
    <lineage>
        <taxon>Bacteria</taxon>
        <taxon>Candidatus Eiseniibacteriota</taxon>
    </lineage>
</organism>
<keyword evidence="1" id="KW-0732">Signal</keyword>
<reference evidence="2 3" key="1">
    <citation type="submission" date="2020-03" db="EMBL/GenBank/DDBJ databases">
        <title>Metabolic flexibility allows generalist bacteria to become dominant in a frequently disturbed ecosystem.</title>
        <authorList>
            <person name="Chen Y.-J."/>
            <person name="Leung P.M."/>
            <person name="Bay S.K."/>
            <person name="Hugenholtz P."/>
            <person name="Kessler A.J."/>
            <person name="Shelley G."/>
            <person name="Waite D.W."/>
            <person name="Cook P.L."/>
            <person name="Greening C."/>
        </authorList>
    </citation>
    <scope>NUCLEOTIDE SEQUENCE [LARGE SCALE GENOMIC DNA]</scope>
    <source>
        <strain evidence="2">SS_bin_28</strain>
    </source>
</reference>
<comment type="caution">
    <text evidence="2">The sequence shown here is derived from an EMBL/GenBank/DDBJ whole genome shotgun (WGS) entry which is preliminary data.</text>
</comment>
<gene>
    <name evidence="2" type="ORF">HKN21_01780</name>
</gene>
<dbReference type="EMBL" id="JABDJR010000060">
    <property type="protein sequence ID" value="NNF05467.1"/>
    <property type="molecule type" value="Genomic_DNA"/>
</dbReference>
<name>A0A7Y2H1B8_UNCEI</name>
<dbReference type="Proteomes" id="UP000547674">
    <property type="component" value="Unassembled WGS sequence"/>
</dbReference>
<feature type="chain" id="PRO_5031267963" evidence="1">
    <location>
        <begin position="27"/>
        <end position="244"/>
    </location>
</feature>